<organism evidence="2 3">
    <name type="scientific">Rhodotorula paludigena</name>
    <dbReference type="NCBI Taxonomy" id="86838"/>
    <lineage>
        <taxon>Eukaryota</taxon>
        <taxon>Fungi</taxon>
        <taxon>Dikarya</taxon>
        <taxon>Basidiomycota</taxon>
        <taxon>Pucciniomycotina</taxon>
        <taxon>Microbotryomycetes</taxon>
        <taxon>Sporidiobolales</taxon>
        <taxon>Sporidiobolaceae</taxon>
        <taxon>Rhodotorula</taxon>
    </lineage>
</organism>
<evidence type="ECO:0000313" key="3">
    <source>
        <dbReference type="Proteomes" id="UP001342314"/>
    </source>
</evidence>
<accession>A0AAV5GF39</accession>
<keyword evidence="3" id="KW-1185">Reference proteome</keyword>
<feature type="compositionally biased region" description="Low complexity" evidence="1">
    <location>
        <begin position="62"/>
        <end position="74"/>
    </location>
</feature>
<evidence type="ECO:0000313" key="2">
    <source>
        <dbReference type="EMBL" id="GJN88499.1"/>
    </source>
</evidence>
<reference evidence="2 3" key="1">
    <citation type="submission" date="2021-12" db="EMBL/GenBank/DDBJ databases">
        <title>High titer production of polyol ester of fatty acids by Rhodotorula paludigena BS15 towards product separation-free biomass refinery.</title>
        <authorList>
            <person name="Mano J."/>
            <person name="Ono H."/>
            <person name="Tanaka T."/>
            <person name="Naito K."/>
            <person name="Sushida H."/>
            <person name="Ike M."/>
            <person name="Tokuyasu K."/>
            <person name="Kitaoka M."/>
        </authorList>
    </citation>
    <scope>NUCLEOTIDE SEQUENCE [LARGE SCALE GENOMIC DNA]</scope>
    <source>
        <strain evidence="2 3">BS15</strain>
    </source>
</reference>
<dbReference type="EMBL" id="BQKY01000003">
    <property type="protein sequence ID" value="GJN88499.1"/>
    <property type="molecule type" value="Genomic_DNA"/>
</dbReference>
<gene>
    <name evidence="2" type="ORF">Rhopal_001465-T1</name>
</gene>
<proteinExistence type="predicted"/>
<dbReference type="AlphaFoldDB" id="A0AAV5GF39"/>
<protein>
    <submittedName>
        <fullName evidence="2">Uncharacterized protein</fullName>
    </submittedName>
</protein>
<evidence type="ECO:0000256" key="1">
    <source>
        <dbReference type="SAM" id="MobiDB-lite"/>
    </source>
</evidence>
<comment type="caution">
    <text evidence="2">The sequence shown here is derived from an EMBL/GenBank/DDBJ whole genome shotgun (WGS) entry which is preliminary data.</text>
</comment>
<dbReference type="Proteomes" id="UP001342314">
    <property type="component" value="Unassembled WGS sequence"/>
</dbReference>
<sequence>METAAPPADMPSPTKKAYAPAIAPVQPADGVRGSMRVHTPYDEQLRTRPAFSRQAVAHGTAPSSSSRRPLGPSRTEPFLSFAQPQRPSDVGTFRSGLEVLEHVYGVTDGKRRDELRPMWETSTNDDASSVRSGGAFGRSASLAGGDSGFGSAAGMHGSFGAGDAAGDGGDGFDLDEAFGPSRSKLNFGNLDAAAAAGGEDSQQSHSTTRTITQGLRKRALDDDDAGFAAAAMDGDEIEMDATDVEDEDDDQANALKGFLQPNGERKTAGIRRGWTRTQSLPASAFEGKMDF</sequence>
<feature type="region of interest" description="Disordered" evidence="1">
    <location>
        <begin position="1"/>
        <end position="90"/>
    </location>
</feature>
<name>A0AAV5GF39_9BASI</name>
<feature type="region of interest" description="Disordered" evidence="1">
    <location>
        <begin position="194"/>
        <end position="217"/>
    </location>
</feature>
<feature type="compositionally biased region" description="Polar residues" evidence="1">
    <location>
        <begin position="200"/>
        <end position="213"/>
    </location>
</feature>